<evidence type="ECO:0000313" key="2">
    <source>
        <dbReference type="Proteomes" id="UP000010312"/>
    </source>
</evidence>
<evidence type="ECO:0000313" key="1">
    <source>
        <dbReference type="EMBL" id="EJG89456.1"/>
    </source>
</evidence>
<reference evidence="1 2" key="1">
    <citation type="submission" date="2012-05" db="EMBL/GenBank/DDBJ databases">
        <title>Genomic Sequence of Streptococcus mitis SPAR10.</title>
        <authorList>
            <person name="Chancey S."/>
            <person name="Kumar N."/>
            <person name="Sengamalay N."/>
            <person name="Matthews C."/>
            <person name="Hine E."/>
            <person name="Pallavajjal A."/>
            <person name="Abolude O."/>
            <person name="Daugherty S.C."/>
            <person name="Parankush S.P."/>
            <person name="Sadzewicz L."/>
            <person name="Tallon L.J."/>
            <person name="Farley M.M."/>
            <person name="Baughman W."/>
            <person name="McGee L."/>
            <person name="Stephens D.S."/>
            <person name="Tettelin H."/>
        </authorList>
    </citation>
    <scope>NUCLEOTIDE SEQUENCE [LARGE SCALE GENOMIC DNA]</scope>
    <source>
        <strain evidence="1 2">SPAR10</strain>
    </source>
</reference>
<dbReference type="AlphaFoldDB" id="J0YPR7"/>
<dbReference type="Proteomes" id="UP000010312">
    <property type="component" value="Unassembled WGS sequence"/>
</dbReference>
<accession>J0YPR7</accession>
<dbReference type="PATRIC" id="fig|1159208.3.peg.310"/>
<sequence length="43" mass="5068">MKKNNTRQGPHKFQHLAKQAGTPMEAIFKPYLLHLHNMIMTHK</sequence>
<comment type="caution">
    <text evidence="1">The sequence shown here is derived from an EMBL/GenBank/DDBJ whole genome shotgun (WGS) entry which is preliminary data.</text>
</comment>
<name>J0YPR7_9STRE</name>
<gene>
    <name evidence="1" type="ORF">SPAR10_0319</name>
</gene>
<dbReference type="EMBL" id="ALCH01000001">
    <property type="protein sequence ID" value="EJG89456.1"/>
    <property type="molecule type" value="Genomic_DNA"/>
</dbReference>
<proteinExistence type="predicted"/>
<protein>
    <submittedName>
        <fullName evidence="1">Uncharacterized protein</fullName>
    </submittedName>
</protein>
<organism evidence="1 2">
    <name type="scientific">Streptococcus infantis SPAR10</name>
    <dbReference type="NCBI Taxonomy" id="1159208"/>
    <lineage>
        <taxon>Bacteria</taxon>
        <taxon>Bacillati</taxon>
        <taxon>Bacillota</taxon>
        <taxon>Bacilli</taxon>
        <taxon>Lactobacillales</taxon>
        <taxon>Streptococcaceae</taxon>
        <taxon>Streptococcus</taxon>
    </lineage>
</organism>